<proteinExistence type="predicted"/>
<comment type="caution">
    <text evidence="1">The sequence shown here is derived from an EMBL/GenBank/DDBJ whole genome shotgun (WGS) entry which is preliminary data.</text>
</comment>
<dbReference type="Proteomes" id="UP000284547">
    <property type="component" value="Unassembled WGS sequence"/>
</dbReference>
<accession>A0A411YW60</accession>
<gene>
    <name evidence="1" type="ORF">D1012_21700</name>
</gene>
<dbReference type="AlphaFoldDB" id="A0A411YW60"/>
<reference evidence="1 2" key="1">
    <citation type="submission" date="2018-08" db="EMBL/GenBank/DDBJ databases">
        <title>Flavobacterium tibetense sp. nov., isolated from a wetland YonghuCo on Tibetan Plateau.</title>
        <authorList>
            <person name="Phurbu D."/>
            <person name="Lu H."/>
            <person name="Xing P."/>
        </authorList>
    </citation>
    <scope>NUCLEOTIDE SEQUENCE [LARGE SCALE GENOMIC DNA]</scope>
    <source>
        <strain evidence="1 2">DJC</strain>
    </source>
</reference>
<evidence type="ECO:0000313" key="1">
    <source>
        <dbReference type="EMBL" id="RGP35114.1"/>
    </source>
</evidence>
<name>A0A411YW60_9RHOB</name>
<dbReference type="EMBL" id="QWEY01000024">
    <property type="protein sequence ID" value="RGP35114.1"/>
    <property type="molecule type" value="Genomic_DNA"/>
</dbReference>
<keyword evidence="2" id="KW-1185">Reference proteome</keyword>
<protein>
    <submittedName>
        <fullName evidence="1">Uncharacterized protein</fullName>
    </submittedName>
</protein>
<evidence type="ECO:0000313" key="2">
    <source>
        <dbReference type="Proteomes" id="UP000284547"/>
    </source>
</evidence>
<sequence>MKFAKEKYEVEFRNPNLILVVGHAENMPPEEVGQAMRQYHGGRLIVIDYDTLISGAIVAPIDS</sequence>
<organism evidence="1 2">
    <name type="scientific">Pseudotabrizicola alkalilacus</name>
    <dbReference type="NCBI Taxonomy" id="2305252"/>
    <lineage>
        <taxon>Bacteria</taxon>
        <taxon>Pseudomonadati</taxon>
        <taxon>Pseudomonadota</taxon>
        <taxon>Alphaproteobacteria</taxon>
        <taxon>Rhodobacterales</taxon>
        <taxon>Paracoccaceae</taxon>
        <taxon>Pseudotabrizicola</taxon>
    </lineage>
</organism>